<dbReference type="PATRIC" id="fig|1056511.3.peg.4327"/>
<gene>
    <name evidence="1" type="ORF">C942_03403</name>
</gene>
<evidence type="ECO:0000313" key="1">
    <source>
        <dbReference type="EMBL" id="ELR63734.1"/>
    </source>
</evidence>
<reference evidence="1 2" key="1">
    <citation type="submission" date="2012-12" db="EMBL/GenBank/DDBJ databases">
        <title>Genome Assembly of Photobacterium sp. AK15.</title>
        <authorList>
            <person name="Khatri I."/>
            <person name="Vaidya B."/>
            <person name="Srinivas T.N.R."/>
            <person name="Subramanian S."/>
            <person name="Pinnaka A."/>
        </authorList>
    </citation>
    <scope>NUCLEOTIDE SEQUENCE [LARGE SCALE GENOMIC DNA]</scope>
    <source>
        <strain evidence="1 2">AK15</strain>
    </source>
</reference>
<keyword evidence="2" id="KW-1185">Reference proteome</keyword>
<comment type="caution">
    <text evidence="1">The sequence shown here is derived from an EMBL/GenBank/DDBJ whole genome shotgun (WGS) entry which is preliminary data.</text>
</comment>
<accession>L8J879</accession>
<dbReference type="EMBL" id="AMZO01000036">
    <property type="protein sequence ID" value="ELR63734.1"/>
    <property type="molecule type" value="Genomic_DNA"/>
</dbReference>
<evidence type="ECO:0000313" key="2">
    <source>
        <dbReference type="Proteomes" id="UP000011134"/>
    </source>
</evidence>
<sequence length="37" mass="4505">MPSYTDPRDVWLRKISHSYKVKKAHHLMRPYFMPGCQ</sequence>
<protein>
    <submittedName>
        <fullName evidence="1">Uncharacterized protein</fullName>
    </submittedName>
</protein>
<dbReference type="AlphaFoldDB" id="L8J879"/>
<dbReference type="Proteomes" id="UP000011134">
    <property type="component" value="Unassembled WGS sequence"/>
</dbReference>
<name>L8J879_9GAMM</name>
<organism evidence="1 2">
    <name type="scientific">Photobacterium marinum</name>
    <dbReference type="NCBI Taxonomy" id="1056511"/>
    <lineage>
        <taxon>Bacteria</taxon>
        <taxon>Pseudomonadati</taxon>
        <taxon>Pseudomonadota</taxon>
        <taxon>Gammaproteobacteria</taxon>
        <taxon>Vibrionales</taxon>
        <taxon>Vibrionaceae</taxon>
        <taxon>Photobacterium</taxon>
    </lineage>
</organism>
<proteinExistence type="predicted"/>